<feature type="compositionally biased region" description="Basic and acidic residues" evidence="2">
    <location>
        <begin position="46"/>
        <end position="56"/>
    </location>
</feature>
<protein>
    <submittedName>
        <fullName evidence="4">CsbD family protein</fullName>
    </submittedName>
</protein>
<dbReference type="EMBL" id="VENP01000054">
    <property type="protein sequence ID" value="TNU73287.1"/>
    <property type="molecule type" value="Genomic_DNA"/>
</dbReference>
<feature type="domain" description="CsbD-like" evidence="3">
    <location>
        <begin position="5"/>
        <end position="56"/>
    </location>
</feature>
<proteinExistence type="inferred from homology"/>
<evidence type="ECO:0000313" key="5">
    <source>
        <dbReference type="Proteomes" id="UP000313849"/>
    </source>
</evidence>
<evidence type="ECO:0000256" key="1">
    <source>
        <dbReference type="ARBA" id="ARBA00009129"/>
    </source>
</evidence>
<evidence type="ECO:0000256" key="2">
    <source>
        <dbReference type="SAM" id="MobiDB-lite"/>
    </source>
</evidence>
<dbReference type="OrthoDB" id="2143260at2"/>
<organism evidence="4 5">
    <name type="scientific">Miniimonas arenae</name>
    <dbReference type="NCBI Taxonomy" id="676201"/>
    <lineage>
        <taxon>Bacteria</taxon>
        <taxon>Bacillati</taxon>
        <taxon>Actinomycetota</taxon>
        <taxon>Actinomycetes</taxon>
        <taxon>Micrococcales</taxon>
        <taxon>Beutenbergiaceae</taxon>
        <taxon>Miniimonas</taxon>
    </lineage>
</organism>
<dbReference type="SUPFAM" id="SSF69047">
    <property type="entry name" value="Hypothetical protein YjbJ"/>
    <property type="match status" value="1"/>
</dbReference>
<feature type="compositionally biased region" description="Basic and acidic residues" evidence="2">
    <location>
        <begin position="14"/>
        <end position="27"/>
    </location>
</feature>
<reference evidence="4 5" key="1">
    <citation type="submission" date="2019-06" db="EMBL/GenBank/DDBJ databases">
        <title>Draft genome sequence of Miniimonas arenae KCTC 19750T isolated from sea sand.</title>
        <authorList>
            <person name="Park S.-J."/>
        </authorList>
    </citation>
    <scope>NUCLEOTIDE SEQUENCE [LARGE SCALE GENOMIC DNA]</scope>
    <source>
        <strain evidence="4 5">KCTC 19750</strain>
    </source>
</reference>
<evidence type="ECO:0000313" key="4">
    <source>
        <dbReference type="EMBL" id="TNU73287.1"/>
    </source>
</evidence>
<dbReference type="Gene3D" id="1.10.1470.10">
    <property type="entry name" value="YjbJ"/>
    <property type="match status" value="1"/>
</dbReference>
<dbReference type="InterPro" id="IPR036629">
    <property type="entry name" value="YjbJ_sf"/>
</dbReference>
<comment type="similarity">
    <text evidence="1">Belongs to the UPF0337 (CsbD) family.</text>
</comment>
<dbReference type="InterPro" id="IPR008462">
    <property type="entry name" value="CsbD"/>
</dbReference>
<name>A0A5C5BAT1_9MICO</name>
<feature type="region of interest" description="Disordered" evidence="2">
    <location>
        <begin position="14"/>
        <end position="56"/>
    </location>
</feature>
<sequence>MGLDDKIGAAAQDLKGKAKEKIGEATDNHSLQAEGVKDQAVGQTKKAAEDVKDDLK</sequence>
<accession>A0A5C5BAT1</accession>
<keyword evidence="5" id="KW-1185">Reference proteome</keyword>
<evidence type="ECO:0000259" key="3">
    <source>
        <dbReference type="Pfam" id="PF05532"/>
    </source>
</evidence>
<dbReference type="RefSeq" id="WP_139987428.1">
    <property type="nucleotide sequence ID" value="NZ_VENP01000054.1"/>
</dbReference>
<comment type="caution">
    <text evidence="4">The sequence shown here is derived from an EMBL/GenBank/DDBJ whole genome shotgun (WGS) entry which is preliminary data.</text>
</comment>
<dbReference type="AlphaFoldDB" id="A0A5C5BAT1"/>
<gene>
    <name evidence="4" type="ORF">FH969_12270</name>
</gene>
<dbReference type="Pfam" id="PF05532">
    <property type="entry name" value="CsbD"/>
    <property type="match status" value="1"/>
</dbReference>
<dbReference type="Proteomes" id="UP000313849">
    <property type="component" value="Unassembled WGS sequence"/>
</dbReference>